<comment type="caution">
    <text evidence="3">The sequence shown here is derived from an EMBL/GenBank/DDBJ whole genome shotgun (WGS) entry which is preliminary data.</text>
</comment>
<feature type="region of interest" description="Disordered" evidence="1">
    <location>
        <begin position="1"/>
        <end position="29"/>
    </location>
</feature>
<evidence type="ECO:0000259" key="2">
    <source>
        <dbReference type="Pfam" id="PF00341"/>
    </source>
</evidence>
<keyword evidence="4" id="KW-1185">Reference proteome</keyword>
<dbReference type="AlphaFoldDB" id="A0A484BKY2"/>
<name>A0A484BKY2_DRONA</name>
<dbReference type="PANTHER" id="PTHR21719:SF1">
    <property type="entry name" value="FI06402P-RELATED"/>
    <property type="match status" value="1"/>
</dbReference>
<proteinExistence type="predicted"/>
<dbReference type="GO" id="GO:0016020">
    <property type="term" value="C:membrane"/>
    <property type="evidence" value="ECO:0007669"/>
    <property type="project" value="InterPro"/>
</dbReference>
<dbReference type="EMBL" id="LSRL02000023">
    <property type="protein sequence ID" value="TDG49489.1"/>
    <property type="molecule type" value="Genomic_DNA"/>
</dbReference>
<reference evidence="3 4" key="1">
    <citation type="journal article" date="2019" name="J. Hered.">
        <title>An Improved Genome Assembly for Drosophila navojoa, the Basal Species in the mojavensis Cluster.</title>
        <authorList>
            <person name="Vanderlinde T."/>
            <person name="Dupim E.G."/>
            <person name="Nazario-Yepiz N.O."/>
            <person name="Carvalho A.B."/>
        </authorList>
    </citation>
    <scope>NUCLEOTIDE SEQUENCE [LARGE SCALE GENOMIC DNA]</scope>
    <source>
        <strain evidence="3">Navoj_Jal97</strain>
        <tissue evidence="3">Whole organism</tissue>
    </source>
</reference>
<accession>A0A484BKY2</accession>
<dbReference type="GO" id="GO:0035099">
    <property type="term" value="P:hemocyte migration"/>
    <property type="evidence" value="ECO:0007669"/>
    <property type="project" value="TreeGrafter"/>
</dbReference>
<evidence type="ECO:0000256" key="1">
    <source>
        <dbReference type="SAM" id="MobiDB-lite"/>
    </source>
</evidence>
<dbReference type="InterPro" id="IPR000072">
    <property type="entry name" value="PDGF/VEGF_dom"/>
</dbReference>
<dbReference type="GO" id="GO:0008083">
    <property type="term" value="F:growth factor activity"/>
    <property type="evidence" value="ECO:0007669"/>
    <property type="project" value="InterPro"/>
</dbReference>
<dbReference type="InterPro" id="IPR029034">
    <property type="entry name" value="Cystine-knot_cytokine"/>
</dbReference>
<dbReference type="SUPFAM" id="SSF57501">
    <property type="entry name" value="Cystine-knot cytokines"/>
    <property type="match status" value="1"/>
</dbReference>
<sequence>MNEVQNADNNNNFAHNRIGSQTAHKEKLLGTPEAVLNARREREEAKAKANAHIEEVLREHSCHLPQKRCMSAGRDPSKIYFPHCTFVHRCSEDSGCCHSRTEICAPKRTHKVEKYFFANANVSQVGDIDMDMDVDVDVAAAVDVDLHAMWRRWLSRRSSSCG</sequence>
<feature type="domain" description="Platelet-derived growth factor (PDGF) family profile" evidence="2">
    <location>
        <begin position="74"/>
        <end position="118"/>
    </location>
</feature>
<dbReference type="Pfam" id="PF00341">
    <property type="entry name" value="PDGF"/>
    <property type="match status" value="1"/>
</dbReference>
<dbReference type="Gene3D" id="2.10.90.10">
    <property type="entry name" value="Cystine-knot cytokines"/>
    <property type="match status" value="1"/>
</dbReference>
<dbReference type="OMA" id="ICAPKST"/>
<protein>
    <recommendedName>
        <fullName evidence="2">Platelet-derived growth factor (PDGF) family profile domain-containing protein</fullName>
    </recommendedName>
</protein>
<gene>
    <name evidence="3" type="ORF">AWZ03_004172</name>
</gene>
<dbReference type="OrthoDB" id="6370328at2759"/>
<organism evidence="3 4">
    <name type="scientific">Drosophila navojoa</name>
    <name type="common">Fruit fly</name>
    <dbReference type="NCBI Taxonomy" id="7232"/>
    <lineage>
        <taxon>Eukaryota</taxon>
        <taxon>Metazoa</taxon>
        <taxon>Ecdysozoa</taxon>
        <taxon>Arthropoda</taxon>
        <taxon>Hexapoda</taxon>
        <taxon>Insecta</taxon>
        <taxon>Pterygota</taxon>
        <taxon>Neoptera</taxon>
        <taxon>Endopterygota</taxon>
        <taxon>Diptera</taxon>
        <taxon>Brachycera</taxon>
        <taxon>Muscomorpha</taxon>
        <taxon>Ephydroidea</taxon>
        <taxon>Drosophilidae</taxon>
        <taxon>Drosophila</taxon>
    </lineage>
</organism>
<evidence type="ECO:0000313" key="3">
    <source>
        <dbReference type="EMBL" id="TDG49489.1"/>
    </source>
</evidence>
<feature type="compositionally biased region" description="Low complexity" evidence="1">
    <location>
        <begin position="1"/>
        <end position="16"/>
    </location>
</feature>
<dbReference type="Proteomes" id="UP000295192">
    <property type="component" value="Unassembled WGS sequence"/>
</dbReference>
<dbReference type="PANTHER" id="PTHR21719">
    <property type="entry name" value="FI06402P-RELATED"/>
    <property type="match status" value="1"/>
</dbReference>
<evidence type="ECO:0000313" key="4">
    <source>
        <dbReference type="Proteomes" id="UP000295192"/>
    </source>
</evidence>